<accession>A0A4C1SSD2</accession>
<reference evidence="2 3" key="1">
    <citation type="journal article" date="2019" name="Commun. Biol.">
        <title>The bagworm genome reveals a unique fibroin gene that provides high tensile strength.</title>
        <authorList>
            <person name="Kono N."/>
            <person name="Nakamura H."/>
            <person name="Ohtoshi R."/>
            <person name="Tomita M."/>
            <person name="Numata K."/>
            <person name="Arakawa K."/>
        </authorList>
    </citation>
    <scope>NUCLEOTIDE SEQUENCE [LARGE SCALE GENOMIC DNA]</scope>
</reference>
<protein>
    <submittedName>
        <fullName evidence="2">Uncharacterized protein</fullName>
    </submittedName>
</protein>
<dbReference type="AlphaFoldDB" id="A0A4C1SSD2"/>
<feature type="region of interest" description="Disordered" evidence="1">
    <location>
        <begin position="1"/>
        <end position="103"/>
    </location>
</feature>
<organism evidence="2 3">
    <name type="scientific">Eumeta variegata</name>
    <name type="common">Bagworm moth</name>
    <name type="synonym">Eumeta japonica</name>
    <dbReference type="NCBI Taxonomy" id="151549"/>
    <lineage>
        <taxon>Eukaryota</taxon>
        <taxon>Metazoa</taxon>
        <taxon>Ecdysozoa</taxon>
        <taxon>Arthropoda</taxon>
        <taxon>Hexapoda</taxon>
        <taxon>Insecta</taxon>
        <taxon>Pterygota</taxon>
        <taxon>Neoptera</taxon>
        <taxon>Endopterygota</taxon>
        <taxon>Lepidoptera</taxon>
        <taxon>Glossata</taxon>
        <taxon>Ditrysia</taxon>
        <taxon>Tineoidea</taxon>
        <taxon>Psychidae</taxon>
        <taxon>Oiketicinae</taxon>
        <taxon>Eumeta</taxon>
    </lineage>
</organism>
<comment type="caution">
    <text evidence="2">The sequence shown here is derived from an EMBL/GenBank/DDBJ whole genome shotgun (WGS) entry which is preliminary data.</text>
</comment>
<name>A0A4C1SSD2_EUMVA</name>
<evidence type="ECO:0000313" key="3">
    <source>
        <dbReference type="Proteomes" id="UP000299102"/>
    </source>
</evidence>
<keyword evidence="3" id="KW-1185">Reference proteome</keyword>
<sequence>MWRSYVELTPGSGPQRTPRRDAAGPDVSSPGSSRLPRVRVQLPQTPPAQAVEDAPDAHGGQRRPSCALAPRPPGSAERAGTAAPAPDAEVSDEPRASMLQTAGCPDIVGTITLIVNRCRGLADRIDYLTMVRRRRRGEAAHVRG</sequence>
<dbReference type="EMBL" id="BGZK01000016">
    <property type="protein sequence ID" value="GBP05143.1"/>
    <property type="molecule type" value="Genomic_DNA"/>
</dbReference>
<evidence type="ECO:0000256" key="1">
    <source>
        <dbReference type="SAM" id="MobiDB-lite"/>
    </source>
</evidence>
<dbReference type="Proteomes" id="UP000299102">
    <property type="component" value="Unassembled WGS sequence"/>
</dbReference>
<proteinExistence type="predicted"/>
<gene>
    <name evidence="2" type="ORF">EVAR_3458_1</name>
</gene>
<evidence type="ECO:0000313" key="2">
    <source>
        <dbReference type="EMBL" id="GBP05143.1"/>
    </source>
</evidence>